<comment type="caution">
    <text evidence="2">The sequence shown here is derived from an EMBL/GenBank/DDBJ whole genome shotgun (WGS) entry which is preliminary data.</text>
</comment>
<evidence type="ECO:0000313" key="2">
    <source>
        <dbReference type="EMBL" id="MDP0971719.1"/>
    </source>
</evidence>
<dbReference type="EMBL" id="JAUUIA010001132">
    <property type="protein sequence ID" value="MDP0971719.1"/>
    <property type="molecule type" value="Genomic_DNA"/>
</dbReference>
<protein>
    <submittedName>
        <fullName evidence="2">Uncharacterized protein</fullName>
    </submittedName>
</protein>
<feature type="region of interest" description="Disordered" evidence="1">
    <location>
        <begin position="44"/>
        <end position="67"/>
    </location>
</feature>
<feature type="non-terminal residue" evidence="2">
    <location>
        <position position="1"/>
    </location>
</feature>
<gene>
    <name evidence="2" type="ORF">Q6294_32790</name>
</gene>
<reference evidence="2" key="1">
    <citation type="submission" date="2023-07" db="EMBL/GenBank/DDBJ databases">
        <authorList>
            <person name="Peng Z."/>
        </authorList>
    </citation>
    <scope>NUCLEOTIDE SEQUENCE</scope>
    <source>
        <strain evidence="2">KP219</strain>
    </source>
</reference>
<sequence>ERVLAWAVAFEDAMRRLYPNEPVISFDGLPKVAATPAAAEANHLPNGSYVPVPGNVVQPPKSVKRGP</sequence>
<dbReference type="AlphaFoldDB" id="A0AAW8AM73"/>
<dbReference type="Proteomes" id="UP001244490">
    <property type="component" value="Unassembled WGS sequence"/>
</dbReference>
<organism evidence="2 3">
    <name type="scientific">Klebsiella pneumoniae</name>
    <dbReference type="NCBI Taxonomy" id="573"/>
    <lineage>
        <taxon>Bacteria</taxon>
        <taxon>Pseudomonadati</taxon>
        <taxon>Pseudomonadota</taxon>
        <taxon>Gammaproteobacteria</taxon>
        <taxon>Enterobacterales</taxon>
        <taxon>Enterobacteriaceae</taxon>
        <taxon>Klebsiella/Raoultella group</taxon>
        <taxon>Klebsiella</taxon>
        <taxon>Klebsiella pneumoniae complex</taxon>
    </lineage>
</organism>
<proteinExistence type="predicted"/>
<evidence type="ECO:0000256" key="1">
    <source>
        <dbReference type="SAM" id="MobiDB-lite"/>
    </source>
</evidence>
<accession>A0AAW8AM73</accession>
<evidence type="ECO:0000313" key="3">
    <source>
        <dbReference type="Proteomes" id="UP001244490"/>
    </source>
</evidence>
<name>A0AAW8AM73_KLEPN</name>